<evidence type="ECO:0000313" key="3">
    <source>
        <dbReference type="EMBL" id="MBB6333478.1"/>
    </source>
</evidence>
<evidence type="ECO:0000259" key="2">
    <source>
        <dbReference type="Pfam" id="PF04480"/>
    </source>
</evidence>
<organism evidence="3 4">
    <name type="scientific">Schaalia hyovaginalis</name>
    <dbReference type="NCBI Taxonomy" id="29316"/>
    <lineage>
        <taxon>Bacteria</taxon>
        <taxon>Bacillati</taxon>
        <taxon>Actinomycetota</taxon>
        <taxon>Actinomycetes</taxon>
        <taxon>Actinomycetales</taxon>
        <taxon>Actinomycetaceae</taxon>
        <taxon>Schaalia</taxon>
    </lineage>
</organism>
<comment type="caution">
    <text evidence="3">The sequence shown here is derived from an EMBL/GenBank/DDBJ whole genome shotgun (WGS) entry which is preliminary data.</text>
</comment>
<accession>A0A923E060</accession>
<feature type="chain" id="PRO_5038493028" evidence="1">
    <location>
        <begin position="19"/>
        <end position="295"/>
    </location>
</feature>
<keyword evidence="3" id="KW-0378">Hydrolase</keyword>
<keyword evidence="3" id="KW-0255">Endonuclease</keyword>
<dbReference type="Pfam" id="PF04480">
    <property type="entry name" value="DUF559"/>
    <property type="match status" value="1"/>
</dbReference>
<feature type="signal peptide" evidence="1">
    <location>
        <begin position="1"/>
        <end position="18"/>
    </location>
</feature>
<feature type="domain" description="DUF559" evidence="2">
    <location>
        <begin position="175"/>
        <end position="269"/>
    </location>
</feature>
<dbReference type="InterPro" id="IPR011335">
    <property type="entry name" value="Restrct_endonuc-II-like"/>
</dbReference>
<sequence>MIAKARAWACLHSHAACAPVGLTAALLADLPLAATPRECSLAARDGRRSQRFTLPAVVLDGMVIAPEQPCRVRRIRGGLARRPVVDYASDEFIEDALITILLLEKGEQAFVAACSALRRLVIGNANRWAPRRRSEWKLKESLRARLDAARRHCPGAADARWMLANAEAGCESVGEARLLWILRSCGVGGTRVQFQVSDGFEEYYLDIAIPELEIALEFDGRAKYGVTAEEQAIAWGDQFERDRFLSNRGWSVLRFSWNDLEDPAGIIERLERAARTRGRNLRRCARARVRAFSWG</sequence>
<evidence type="ECO:0000313" key="4">
    <source>
        <dbReference type="Proteomes" id="UP000617426"/>
    </source>
</evidence>
<dbReference type="Gene3D" id="3.40.960.10">
    <property type="entry name" value="VSR Endonuclease"/>
    <property type="match status" value="1"/>
</dbReference>
<evidence type="ECO:0000256" key="1">
    <source>
        <dbReference type="SAM" id="SignalP"/>
    </source>
</evidence>
<keyword evidence="3" id="KW-0540">Nuclease</keyword>
<dbReference type="InterPro" id="IPR007569">
    <property type="entry name" value="DUF559"/>
</dbReference>
<dbReference type="EMBL" id="JACHMK010000001">
    <property type="protein sequence ID" value="MBB6333478.1"/>
    <property type="molecule type" value="Genomic_DNA"/>
</dbReference>
<dbReference type="Proteomes" id="UP000617426">
    <property type="component" value="Unassembled WGS sequence"/>
</dbReference>
<name>A0A923E060_9ACTO</name>
<gene>
    <name evidence="3" type="ORF">HD592_000043</name>
</gene>
<proteinExistence type="predicted"/>
<dbReference type="GO" id="GO:0004519">
    <property type="term" value="F:endonuclease activity"/>
    <property type="evidence" value="ECO:0007669"/>
    <property type="project" value="UniProtKB-KW"/>
</dbReference>
<dbReference type="AlphaFoldDB" id="A0A923E060"/>
<reference evidence="3" key="1">
    <citation type="submission" date="2020-08" db="EMBL/GenBank/DDBJ databases">
        <title>Sequencing the genomes of 1000 actinobacteria strains.</title>
        <authorList>
            <person name="Klenk H.-P."/>
        </authorList>
    </citation>
    <scope>NUCLEOTIDE SEQUENCE</scope>
    <source>
        <strain evidence="3">DSM 10695</strain>
    </source>
</reference>
<keyword evidence="1" id="KW-0732">Signal</keyword>
<keyword evidence="4" id="KW-1185">Reference proteome</keyword>
<dbReference type="RefSeq" id="WP_184451196.1">
    <property type="nucleotide sequence ID" value="NZ_JACHMK010000001.1"/>
</dbReference>
<dbReference type="SUPFAM" id="SSF52980">
    <property type="entry name" value="Restriction endonuclease-like"/>
    <property type="match status" value="1"/>
</dbReference>
<protein>
    <submittedName>
        <fullName evidence="3">Very-short-patch-repair endonuclease</fullName>
    </submittedName>
</protein>